<evidence type="ECO:0000256" key="6">
    <source>
        <dbReference type="ARBA" id="ARBA00022989"/>
    </source>
</evidence>
<dbReference type="PROSITE" id="PS00211">
    <property type="entry name" value="ABC_TRANSPORTER_1"/>
    <property type="match status" value="1"/>
</dbReference>
<dbReference type="Proteomes" id="UP000027036">
    <property type="component" value="Unassembled WGS sequence"/>
</dbReference>
<dbReference type="InterPro" id="IPR011527">
    <property type="entry name" value="ABC1_TM_dom"/>
</dbReference>
<comment type="subcellular location">
    <subcellularLocation>
        <location evidence="1">Cell membrane</location>
        <topology evidence="1">Multi-pass membrane protein</topology>
    </subcellularLocation>
</comment>
<feature type="transmembrane region" description="Helical" evidence="8">
    <location>
        <begin position="62"/>
        <end position="87"/>
    </location>
</feature>
<dbReference type="Pfam" id="PF00005">
    <property type="entry name" value="ABC_tran"/>
    <property type="match status" value="1"/>
</dbReference>
<feature type="transmembrane region" description="Helical" evidence="8">
    <location>
        <begin position="143"/>
        <end position="162"/>
    </location>
</feature>
<gene>
    <name evidence="11" type="ORF">HPS10_05505</name>
</gene>
<evidence type="ECO:0000256" key="8">
    <source>
        <dbReference type="SAM" id="Phobius"/>
    </source>
</evidence>
<sequence length="553" mass="64757">MKTLRHFKQLATPFWFRRQQWFEWLLLVAMLGFALLIIRVSVWITEWNKLFYDALADFNGKVIPQLVLNYLSYITLIVAFIVFGNWIRKILIFRWREHLTKQFQQQWLSQHNHYHLTFSNDIDNPDQRIAEDCFLFAEQSIDLFKYFVMNVAKLGAFITILWQMSGMQQFSFAGVDWTIHGYLVWIALLYSLICTLFMHFIGHKLQGLNVEHQHKEADYRATLLRIRDNSEQIAFYHGEKQEISRLSARFQGIKQNWFDLIKREMKVETFSATYLRLSLFIPILATLPMYLARTMTFGDMMQARSAFSNVQDGFGWFMDYYKRLIEWSAVIKRLADFQERLTKLELQSTSHIISSSDCSLEVDNLTVQTPQGKPLFANFSLKLTACNWVLLEGKSGIGKSTLLRTLAGLWQHYQGDIRLQARSFLFLPQKPYLAEDSLRAVLSYPDEPLNDDVRLQCLLKQVGLSHLADSLNEVQEWQKRLSGGEQQRISIARALLHRPDILFLDEATNQLDDESACYLMKQLQKELNNSICIAISHQEVVQSLFRSRCLILP</sequence>
<evidence type="ECO:0000256" key="5">
    <source>
        <dbReference type="ARBA" id="ARBA00022840"/>
    </source>
</evidence>
<feature type="transmembrane region" description="Helical" evidence="8">
    <location>
        <begin position="273"/>
        <end position="292"/>
    </location>
</feature>
<organism evidence="11 12">
    <name type="scientific">Glaesserella parasuis HPS10</name>
    <dbReference type="NCBI Taxonomy" id="1450514"/>
    <lineage>
        <taxon>Bacteria</taxon>
        <taxon>Pseudomonadati</taxon>
        <taxon>Pseudomonadota</taxon>
        <taxon>Gammaproteobacteria</taxon>
        <taxon>Pasteurellales</taxon>
        <taxon>Pasteurellaceae</taxon>
        <taxon>Glaesserella</taxon>
    </lineage>
</organism>
<dbReference type="GO" id="GO:0016887">
    <property type="term" value="F:ATP hydrolysis activity"/>
    <property type="evidence" value="ECO:0007669"/>
    <property type="project" value="InterPro"/>
</dbReference>
<dbReference type="GO" id="GO:0005886">
    <property type="term" value="C:plasma membrane"/>
    <property type="evidence" value="ECO:0007669"/>
    <property type="project" value="UniProtKB-SubCell"/>
</dbReference>
<dbReference type="Gene3D" id="1.20.1560.10">
    <property type="entry name" value="ABC transporter type 1, transmembrane domain"/>
    <property type="match status" value="1"/>
</dbReference>
<feature type="transmembrane region" description="Helical" evidence="8">
    <location>
        <begin position="182"/>
        <end position="201"/>
    </location>
</feature>
<dbReference type="SUPFAM" id="SSF52540">
    <property type="entry name" value="P-loop containing nucleoside triphosphate hydrolases"/>
    <property type="match status" value="1"/>
</dbReference>
<dbReference type="GO" id="GO:0005524">
    <property type="term" value="F:ATP binding"/>
    <property type="evidence" value="ECO:0007669"/>
    <property type="project" value="UniProtKB-KW"/>
</dbReference>
<dbReference type="GO" id="GO:0140359">
    <property type="term" value="F:ABC-type transporter activity"/>
    <property type="evidence" value="ECO:0007669"/>
    <property type="project" value="InterPro"/>
</dbReference>
<dbReference type="InterPro" id="IPR003593">
    <property type="entry name" value="AAA+_ATPase"/>
</dbReference>
<evidence type="ECO:0000259" key="10">
    <source>
        <dbReference type="PROSITE" id="PS50929"/>
    </source>
</evidence>
<keyword evidence="2" id="KW-0813">Transport</keyword>
<proteinExistence type="predicted"/>
<dbReference type="PANTHER" id="PTHR11384">
    <property type="entry name" value="ATP-BINDING CASSETTE, SUB-FAMILY D MEMBER"/>
    <property type="match status" value="1"/>
</dbReference>
<evidence type="ECO:0000259" key="9">
    <source>
        <dbReference type="PROSITE" id="PS50893"/>
    </source>
</evidence>
<accession>A0A836MED6</accession>
<feature type="transmembrane region" description="Helical" evidence="8">
    <location>
        <begin position="21"/>
        <end position="42"/>
    </location>
</feature>
<evidence type="ECO:0000256" key="3">
    <source>
        <dbReference type="ARBA" id="ARBA00022692"/>
    </source>
</evidence>
<evidence type="ECO:0000256" key="4">
    <source>
        <dbReference type="ARBA" id="ARBA00022741"/>
    </source>
</evidence>
<keyword evidence="7 8" id="KW-0472">Membrane</keyword>
<dbReference type="RefSeq" id="WP_035523307.1">
    <property type="nucleotide sequence ID" value="NZ_JDSO01000060.1"/>
</dbReference>
<dbReference type="PROSITE" id="PS50929">
    <property type="entry name" value="ABC_TM1F"/>
    <property type="match status" value="1"/>
</dbReference>
<reference evidence="11 12" key="1">
    <citation type="submission" date="2014-02" db="EMBL/GenBank/DDBJ databases">
        <title>Comparative genomics of Haemophilus parasuis isolated from pig lungs.</title>
        <authorList>
            <person name="Kittichotirat W."/>
            <person name="Bumgarner R.E."/>
            <person name="Lawrence P."/>
        </authorList>
    </citation>
    <scope>NUCLEOTIDE SEQUENCE [LARGE SCALE GENOMIC DNA]</scope>
    <source>
        <strain evidence="11 12">HPS10</strain>
    </source>
</reference>
<comment type="caution">
    <text evidence="11">The sequence shown here is derived from an EMBL/GenBank/DDBJ whole genome shotgun (WGS) entry which is preliminary data.</text>
</comment>
<evidence type="ECO:0000256" key="7">
    <source>
        <dbReference type="ARBA" id="ARBA00023136"/>
    </source>
</evidence>
<dbReference type="SMART" id="SM00382">
    <property type="entry name" value="AAA"/>
    <property type="match status" value="1"/>
</dbReference>
<dbReference type="PANTHER" id="PTHR11384:SF59">
    <property type="entry name" value="LYSOSOMAL COBALAMIN TRANSPORTER ABCD4"/>
    <property type="match status" value="1"/>
</dbReference>
<keyword evidence="4" id="KW-0547">Nucleotide-binding</keyword>
<dbReference type="InterPro" id="IPR050835">
    <property type="entry name" value="ABC_transporter_sub-D"/>
</dbReference>
<dbReference type="InterPro" id="IPR017871">
    <property type="entry name" value="ABC_transporter-like_CS"/>
</dbReference>
<protein>
    <submittedName>
        <fullName evidence="11">ABC transporter ATP-binding protein</fullName>
    </submittedName>
</protein>
<dbReference type="AlphaFoldDB" id="A0A836MED6"/>
<dbReference type="InterPro" id="IPR027417">
    <property type="entry name" value="P-loop_NTPase"/>
</dbReference>
<feature type="domain" description="ABC transporter" evidence="9">
    <location>
        <begin position="360"/>
        <end position="553"/>
    </location>
</feature>
<dbReference type="InterPro" id="IPR036640">
    <property type="entry name" value="ABC1_TM_sf"/>
</dbReference>
<dbReference type="Gene3D" id="3.40.50.300">
    <property type="entry name" value="P-loop containing nucleotide triphosphate hydrolases"/>
    <property type="match status" value="1"/>
</dbReference>
<dbReference type="PROSITE" id="PS50893">
    <property type="entry name" value="ABC_TRANSPORTER_2"/>
    <property type="match status" value="1"/>
</dbReference>
<keyword evidence="3 8" id="KW-0812">Transmembrane</keyword>
<dbReference type="InterPro" id="IPR003439">
    <property type="entry name" value="ABC_transporter-like_ATP-bd"/>
</dbReference>
<name>A0A836MED6_GLAPU</name>
<dbReference type="EMBL" id="JDSO01000060">
    <property type="protein sequence ID" value="KDB47910.1"/>
    <property type="molecule type" value="Genomic_DNA"/>
</dbReference>
<keyword evidence="5 11" id="KW-0067">ATP-binding</keyword>
<evidence type="ECO:0000256" key="2">
    <source>
        <dbReference type="ARBA" id="ARBA00022448"/>
    </source>
</evidence>
<dbReference type="SUPFAM" id="SSF90123">
    <property type="entry name" value="ABC transporter transmembrane region"/>
    <property type="match status" value="1"/>
</dbReference>
<dbReference type="Pfam" id="PF06472">
    <property type="entry name" value="ABC_membrane_2"/>
    <property type="match status" value="1"/>
</dbReference>
<evidence type="ECO:0000313" key="11">
    <source>
        <dbReference type="EMBL" id="KDB47910.1"/>
    </source>
</evidence>
<keyword evidence="6 8" id="KW-1133">Transmembrane helix</keyword>
<feature type="domain" description="ABC transmembrane type-1" evidence="10">
    <location>
        <begin position="24"/>
        <end position="326"/>
    </location>
</feature>
<evidence type="ECO:0000313" key="12">
    <source>
        <dbReference type="Proteomes" id="UP000027036"/>
    </source>
</evidence>
<evidence type="ECO:0000256" key="1">
    <source>
        <dbReference type="ARBA" id="ARBA00004651"/>
    </source>
</evidence>